<feature type="non-terminal residue" evidence="2">
    <location>
        <position position="194"/>
    </location>
</feature>
<gene>
    <name evidence="2" type="ORF">chiPu_0032405</name>
</gene>
<protein>
    <submittedName>
        <fullName evidence="2">Uncharacterized protein</fullName>
    </submittedName>
</protein>
<feature type="non-terminal residue" evidence="2">
    <location>
        <position position="1"/>
    </location>
</feature>
<comment type="caution">
    <text evidence="2">The sequence shown here is derived from an EMBL/GenBank/DDBJ whole genome shotgun (WGS) entry which is preliminary data.</text>
</comment>
<organism evidence="2 3">
    <name type="scientific">Chiloscyllium punctatum</name>
    <name type="common">Brownbanded bambooshark</name>
    <name type="synonym">Hemiscyllium punctatum</name>
    <dbReference type="NCBI Taxonomy" id="137246"/>
    <lineage>
        <taxon>Eukaryota</taxon>
        <taxon>Metazoa</taxon>
        <taxon>Chordata</taxon>
        <taxon>Craniata</taxon>
        <taxon>Vertebrata</taxon>
        <taxon>Chondrichthyes</taxon>
        <taxon>Elasmobranchii</taxon>
        <taxon>Galeomorphii</taxon>
        <taxon>Galeoidea</taxon>
        <taxon>Orectolobiformes</taxon>
        <taxon>Hemiscylliidae</taxon>
        <taxon>Chiloscyllium</taxon>
    </lineage>
</organism>
<accession>A0A401U057</accession>
<evidence type="ECO:0000256" key="1">
    <source>
        <dbReference type="SAM" id="MobiDB-lite"/>
    </source>
</evidence>
<proteinExistence type="predicted"/>
<dbReference type="AlphaFoldDB" id="A0A401U057"/>
<keyword evidence="3" id="KW-1185">Reference proteome</keyword>
<evidence type="ECO:0000313" key="3">
    <source>
        <dbReference type="Proteomes" id="UP000287033"/>
    </source>
</evidence>
<evidence type="ECO:0000313" key="2">
    <source>
        <dbReference type="EMBL" id="GCC48277.1"/>
    </source>
</evidence>
<name>A0A401U057_CHIPU</name>
<dbReference type="Proteomes" id="UP000287033">
    <property type="component" value="Unassembled WGS sequence"/>
</dbReference>
<feature type="region of interest" description="Disordered" evidence="1">
    <location>
        <begin position="170"/>
        <end position="194"/>
    </location>
</feature>
<dbReference type="EMBL" id="BEZZ01235977">
    <property type="protein sequence ID" value="GCC48277.1"/>
    <property type="molecule type" value="Genomic_DNA"/>
</dbReference>
<sequence>LAFQRRLRRGRADLEFQLAVARARVTGDDDLAVSADRDVRLECLDPVLDPVAHIGEHDGAAGDADMPDRDVATIGRGRLRRRIVVTGALALQRQIDHRLLYHEVGDLGPARPQARQRHFSCDAACCEPVVGLALPRALQHDIAEGQIDRRPEANPDAAIDAELVAGLTLDPLRDGGRHEGRRNPDRGDQGDDRD</sequence>
<feature type="compositionally biased region" description="Basic and acidic residues" evidence="1">
    <location>
        <begin position="171"/>
        <end position="194"/>
    </location>
</feature>
<reference evidence="2 3" key="1">
    <citation type="journal article" date="2018" name="Nat. Ecol. Evol.">
        <title>Shark genomes provide insights into elasmobranch evolution and the origin of vertebrates.</title>
        <authorList>
            <person name="Hara Y"/>
            <person name="Yamaguchi K"/>
            <person name="Onimaru K"/>
            <person name="Kadota M"/>
            <person name="Koyanagi M"/>
            <person name="Keeley SD"/>
            <person name="Tatsumi K"/>
            <person name="Tanaka K"/>
            <person name="Motone F"/>
            <person name="Kageyama Y"/>
            <person name="Nozu R"/>
            <person name="Adachi N"/>
            <person name="Nishimura O"/>
            <person name="Nakagawa R"/>
            <person name="Tanegashima C"/>
            <person name="Kiyatake I"/>
            <person name="Matsumoto R"/>
            <person name="Murakumo K"/>
            <person name="Nishida K"/>
            <person name="Terakita A"/>
            <person name="Kuratani S"/>
            <person name="Sato K"/>
            <person name="Hyodo S Kuraku.S."/>
        </authorList>
    </citation>
    <scope>NUCLEOTIDE SEQUENCE [LARGE SCALE GENOMIC DNA]</scope>
</reference>